<dbReference type="HOGENOM" id="CLU_1234999_0_0_1"/>
<evidence type="ECO:0000313" key="3">
    <source>
        <dbReference type="Proteomes" id="UP000003163"/>
    </source>
</evidence>
<sequence>MFIPLKMIEDTKQIDNICLNILKIEEATIENFKIILKKLRIPTILRENANHSFAYTLVQQNILSKDLSDYLIKEYAMDMPKKQNYTKSEILLILVFDFLMKNPKASKDLILKEEELLSKELEILLFKSMDTEKNNLIVQQLNEQIKVYEEHILKLTEENSILNKKVENHIGDECAFIDPLISSDKKIDADIENQLISLRNRFEIEHKIIKNAWYKLANYYLKKI</sequence>
<evidence type="ECO:0000313" key="2">
    <source>
        <dbReference type="EMBL" id="EJW05255.1"/>
    </source>
</evidence>
<gene>
    <name evidence="2" type="ORF">EDEG_00666</name>
</gene>
<dbReference type="InParanoid" id="J9DRR1"/>
<keyword evidence="3" id="KW-1185">Reference proteome</keyword>
<proteinExistence type="predicted"/>
<reference evidence="3" key="2">
    <citation type="submission" date="2015-07" db="EMBL/GenBank/DDBJ databases">
        <title>Contrasting host-pathogen interactions and genome evolution in two generalist and specialist microsporidian pathogens of mosquitoes.</title>
        <authorList>
            <consortium name="The Broad Institute Genomics Platform"/>
            <consortium name="The Broad Institute Genome Sequencing Center for Infectious Disease"/>
            <person name="Cuomo C.A."/>
            <person name="Sanscrainte N.D."/>
            <person name="Goldberg J.M."/>
            <person name="Heiman D."/>
            <person name="Young S."/>
            <person name="Zeng Q."/>
            <person name="Becnel J.J."/>
            <person name="Birren B.W."/>
        </authorList>
    </citation>
    <scope>NUCLEOTIDE SEQUENCE [LARGE SCALE GENOMIC DNA]</scope>
    <source>
        <strain evidence="3">USNM 41457</strain>
    </source>
</reference>
<dbReference type="Proteomes" id="UP000003163">
    <property type="component" value="Unassembled WGS sequence"/>
</dbReference>
<dbReference type="AlphaFoldDB" id="J9DRR1"/>
<evidence type="ECO:0000256" key="1">
    <source>
        <dbReference type="SAM" id="Coils"/>
    </source>
</evidence>
<reference evidence="2 3" key="1">
    <citation type="submission" date="2011-08" db="EMBL/GenBank/DDBJ databases">
        <authorList>
            <person name="Liu Z.J."/>
            <person name="Shi F.L."/>
            <person name="Lu J.Q."/>
            <person name="Li M."/>
            <person name="Wang Z.L."/>
        </authorList>
    </citation>
    <scope>NUCLEOTIDE SEQUENCE [LARGE SCALE GENOMIC DNA]</scope>
    <source>
        <strain evidence="2 3">USNM 41457</strain>
    </source>
</reference>
<feature type="coiled-coil region" evidence="1">
    <location>
        <begin position="138"/>
        <end position="165"/>
    </location>
</feature>
<protein>
    <submittedName>
        <fullName evidence="2">Uncharacterized protein</fullName>
    </submittedName>
</protein>
<accession>J9DRR1</accession>
<dbReference type="EMBL" id="AFBI03000008">
    <property type="protein sequence ID" value="EJW05255.1"/>
    <property type="molecule type" value="Genomic_DNA"/>
</dbReference>
<keyword evidence="1" id="KW-0175">Coiled coil</keyword>
<name>J9DRR1_EDHAE</name>
<comment type="caution">
    <text evidence="2">The sequence shown here is derived from an EMBL/GenBank/DDBJ whole genome shotgun (WGS) entry which is preliminary data.</text>
</comment>
<dbReference type="VEuPathDB" id="MicrosporidiaDB:EDEG_00666"/>
<organism evidence="2 3">
    <name type="scientific">Edhazardia aedis (strain USNM 41457)</name>
    <name type="common">Microsporidian parasite</name>
    <dbReference type="NCBI Taxonomy" id="1003232"/>
    <lineage>
        <taxon>Eukaryota</taxon>
        <taxon>Fungi</taxon>
        <taxon>Fungi incertae sedis</taxon>
        <taxon>Microsporidia</taxon>
        <taxon>Edhazardia</taxon>
    </lineage>
</organism>